<dbReference type="PANTHER" id="PTHR22602:SF0">
    <property type="entry name" value="TRANSFERASE CAF17, MITOCHONDRIAL-RELATED"/>
    <property type="match status" value="1"/>
</dbReference>
<dbReference type="Gene3D" id="3.30.70.1630">
    <property type="match status" value="1"/>
</dbReference>
<evidence type="ECO:0000313" key="2">
    <source>
        <dbReference type="Proteomes" id="UP000441399"/>
    </source>
</evidence>
<organism evidence="1 2">
    <name type="scientific">BD1-7 clade bacterium</name>
    <dbReference type="NCBI Taxonomy" id="2029982"/>
    <lineage>
        <taxon>Bacteria</taxon>
        <taxon>Pseudomonadati</taxon>
        <taxon>Pseudomonadota</taxon>
        <taxon>Gammaproteobacteria</taxon>
        <taxon>Cellvibrionales</taxon>
        <taxon>Spongiibacteraceae</taxon>
        <taxon>BD1-7 clade</taxon>
    </lineage>
</organism>
<name>A0A5S9MZZ5_9GAMM</name>
<dbReference type="GO" id="GO:0016226">
    <property type="term" value="P:iron-sulfur cluster assembly"/>
    <property type="evidence" value="ECO:0007669"/>
    <property type="project" value="TreeGrafter"/>
</dbReference>
<dbReference type="PANTHER" id="PTHR22602">
    <property type="entry name" value="TRANSFERASE CAF17, MITOCHONDRIAL-RELATED"/>
    <property type="match status" value="1"/>
</dbReference>
<dbReference type="InterPro" id="IPR045179">
    <property type="entry name" value="YgfZ/GcvT"/>
</dbReference>
<dbReference type="InterPro" id="IPR017703">
    <property type="entry name" value="YgfZ/GCV_T_CS"/>
</dbReference>
<dbReference type="Proteomes" id="UP000441399">
    <property type="component" value="Unassembled WGS sequence"/>
</dbReference>
<dbReference type="NCBIfam" id="TIGR03317">
    <property type="entry name" value="ygfZ_signature"/>
    <property type="match status" value="1"/>
</dbReference>
<keyword evidence="2" id="KW-1185">Reference proteome</keyword>
<proteinExistence type="predicted"/>
<sequence length="334" mass="35752">MSDRSIEQLVSTGEATLPLTLKDNAVYGQTDQVTLEVKGPDAASFLQGQLSCDVNQLTTSMAGLGTHSTPKGRMLSSFRISRSDEQCYRLQLHESIAEAALAALKKYIVFSKAEISQTDIACVGLHGTAAATWLAAKTDSLPTENYAQLVSNDVIIVCVNVNLSAYQVTGTSAALTAFFNDVPAEWISDSRQATLIAQASGLAFVEADSAELFIPQMLNYQETPAISFTKGCYTGQEIVARMKYLGKMKRHMYAAIVRSDSADAAATITTGANISLEAGSQNQGNIASSVQLDSQAWEILVVLTDSAKESPVLFVNDIAVDIVDFLPLPYTVDA</sequence>
<dbReference type="EMBL" id="CACSIO010000001">
    <property type="protein sequence ID" value="CAA0083029.1"/>
    <property type="molecule type" value="Genomic_DNA"/>
</dbReference>
<dbReference type="AlphaFoldDB" id="A0A5S9MZZ5"/>
<dbReference type="InterPro" id="IPR029043">
    <property type="entry name" value="GcvT/YgfZ_C"/>
</dbReference>
<evidence type="ECO:0000313" key="1">
    <source>
        <dbReference type="EMBL" id="CAA0083029.1"/>
    </source>
</evidence>
<accession>A0A5S9MZZ5</accession>
<dbReference type="Gene3D" id="2.40.30.160">
    <property type="match status" value="1"/>
</dbReference>
<dbReference type="SUPFAM" id="SSF101790">
    <property type="entry name" value="Aminomethyltransferase beta-barrel domain"/>
    <property type="match status" value="1"/>
</dbReference>
<dbReference type="OrthoDB" id="9796287at2"/>
<gene>
    <name evidence="1" type="primary">ygfZ</name>
    <name evidence="1" type="ORF">OPDIPICF_00484</name>
</gene>
<dbReference type="Gene3D" id="3.30.70.1400">
    <property type="entry name" value="Aminomethyltransferase beta-barrel domains"/>
    <property type="match status" value="1"/>
</dbReference>
<reference evidence="1 2" key="1">
    <citation type="submission" date="2019-11" db="EMBL/GenBank/DDBJ databases">
        <authorList>
            <person name="Holert J."/>
        </authorList>
    </citation>
    <scope>NUCLEOTIDE SEQUENCE [LARGE SCALE GENOMIC DNA]</scope>
    <source>
        <strain evidence="1">SB11_3</strain>
    </source>
</reference>
<protein>
    <submittedName>
        <fullName evidence="1">tRNA-modifying protein YgfZ</fullName>
    </submittedName>
</protein>
<dbReference type="SUPFAM" id="SSF103025">
    <property type="entry name" value="Folate-binding domain"/>
    <property type="match status" value="1"/>
</dbReference>